<evidence type="ECO:0000313" key="3">
    <source>
        <dbReference type="Proteomes" id="UP001318860"/>
    </source>
</evidence>
<dbReference type="Gene3D" id="3.80.10.10">
    <property type="entry name" value="Ribonuclease Inhibitor"/>
    <property type="match status" value="1"/>
</dbReference>
<dbReference type="InterPro" id="IPR036047">
    <property type="entry name" value="F-box-like_dom_sf"/>
</dbReference>
<dbReference type="InterPro" id="IPR055411">
    <property type="entry name" value="LRR_FXL15/At3g58940/PEG3-like"/>
</dbReference>
<evidence type="ECO:0000313" key="2">
    <source>
        <dbReference type="EMBL" id="KAK6130955.1"/>
    </source>
</evidence>
<accession>A0ABR0V725</accession>
<dbReference type="SUPFAM" id="SSF52047">
    <property type="entry name" value="RNI-like"/>
    <property type="match status" value="1"/>
</dbReference>
<sequence length="363" mass="41983">MDITRQSSGNMPLVDRISSLTDGVLCHILSFLPTKISVATSILARRWRFLWAYVPSLDFDCRNHDTDTKFAHIVNRVLLLRGVQSINTFRLRYDDIDCSEYELDTWIATAILRNVQKLDLCLAYFGELPQCLFTCKTLVDLRLHFRNCIPSNGVVSLPSLKKLHIYGVENGLRRMLSGCPVLEELIIDQIDEDDLDFYDVIISSPTITRLIMISFQIYSDESYSREYGVKINVPALRYLQVEGCLSKEISAQLTTSLTEANISFKKDNEILREDYFVDKTYNEMEEGYSSFELNFVDSLCNVKSLKLSSEDEFKLVRYILRNAQVLKRMEIQFKCYDICLKTNAIQRIFLFERGSEACELAFK</sequence>
<evidence type="ECO:0000259" key="1">
    <source>
        <dbReference type="SMART" id="SM00579"/>
    </source>
</evidence>
<keyword evidence="3" id="KW-1185">Reference proteome</keyword>
<name>A0ABR0V725_REHGL</name>
<dbReference type="InterPro" id="IPR050232">
    <property type="entry name" value="FBL13/AtMIF1-like"/>
</dbReference>
<feature type="domain" description="FBD" evidence="1">
    <location>
        <begin position="298"/>
        <end position="363"/>
    </location>
</feature>
<gene>
    <name evidence="2" type="ORF">DH2020_035303</name>
</gene>
<dbReference type="EMBL" id="JABTTQ020001515">
    <property type="protein sequence ID" value="KAK6130955.1"/>
    <property type="molecule type" value="Genomic_DNA"/>
</dbReference>
<dbReference type="PANTHER" id="PTHR31900:SF30">
    <property type="entry name" value="SUPERFAMILY PROTEIN, PUTATIVE-RELATED"/>
    <property type="match status" value="1"/>
</dbReference>
<organism evidence="2 3">
    <name type="scientific">Rehmannia glutinosa</name>
    <name type="common">Chinese foxglove</name>
    <dbReference type="NCBI Taxonomy" id="99300"/>
    <lineage>
        <taxon>Eukaryota</taxon>
        <taxon>Viridiplantae</taxon>
        <taxon>Streptophyta</taxon>
        <taxon>Embryophyta</taxon>
        <taxon>Tracheophyta</taxon>
        <taxon>Spermatophyta</taxon>
        <taxon>Magnoliopsida</taxon>
        <taxon>eudicotyledons</taxon>
        <taxon>Gunneridae</taxon>
        <taxon>Pentapetalae</taxon>
        <taxon>asterids</taxon>
        <taxon>lamiids</taxon>
        <taxon>Lamiales</taxon>
        <taxon>Orobanchaceae</taxon>
        <taxon>Rehmannieae</taxon>
        <taxon>Rehmannia</taxon>
    </lineage>
</organism>
<dbReference type="Pfam" id="PF08387">
    <property type="entry name" value="FBD"/>
    <property type="match status" value="1"/>
</dbReference>
<dbReference type="CDD" id="cd22160">
    <property type="entry name" value="F-box_AtFBL13-like"/>
    <property type="match status" value="1"/>
</dbReference>
<dbReference type="SMART" id="SM00579">
    <property type="entry name" value="FBD"/>
    <property type="match status" value="1"/>
</dbReference>
<dbReference type="InterPro" id="IPR032675">
    <property type="entry name" value="LRR_dom_sf"/>
</dbReference>
<comment type="caution">
    <text evidence="2">The sequence shown here is derived from an EMBL/GenBank/DDBJ whole genome shotgun (WGS) entry which is preliminary data.</text>
</comment>
<dbReference type="InterPro" id="IPR053781">
    <property type="entry name" value="F-box_AtFBL13-like"/>
</dbReference>
<reference evidence="2 3" key="1">
    <citation type="journal article" date="2021" name="Comput. Struct. Biotechnol. J.">
        <title>De novo genome assembly of the potent medicinal plant Rehmannia glutinosa using nanopore technology.</title>
        <authorList>
            <person name="Ma L."/>
            <person name="Dong C."/>
            <person name="Song C."/>
            <person name="Wang X."/>
            <person name="Zheng X."/>
            <person name="Niu Y."/>
            <person name="Chen S."/>
            <person name="Feng W."/>
        </authorList>
    </citation>
    <scope>NUCLEOTIDE SEQUENCE [LARGE SCALE GENOMIC DNA]</scope>
    <source>
        <strain evidence="2">DH-2019</strain>
    </source>
</reference>
<dbReference type="PANTHER" id="PTHR31900">
    <property type="entry name" value="F-BOX/RNI SUPERFAMILY PROTEIN-RELATED"/>
    <property type="match status" value="1"/>
</dbReference>
<dbReference type="Pfam" id="PF24758">
    <property type="entry name" value="LRR_At5g56370"/>
    <property type="match status" value="1"/>
</dbReference>
<dbReference type="Proteomes" id="UP001318860">
    <property type="component" value="Unassembled WGS sequence"/>
</dbReference>
<protein>
    <recommendedName>
        <fullName evidence="1">FBD domain-containing protein</fullName>
    </recommendedName>
</protein>
<dbReference type="Pfam" id="PF00646">
    <property type="entry name" value="F-box"/>
    <property type="match status" value="1"/>
</dbReference>
<proteinExistence type="predicted"/>
<dbReference type="InterPro" id="IPR006566">
    <property type="entry name" value="FBD"/>
</dbReference>
<dbReference type="InterPro" id="IPR001810">
    <property type="entry name" value="F-box_dom"/>
</dbReference>
<dbReference type="SUPFAM" id="SSF81383">
    <property type="entry name" value="F-box domain"/>
    <property type="match status" value="1"/>
</dbReference>